<dbReference type="Proteomes" id="UP000001422">
    <property type="component" value="Chromosome"/>
</dbReference>
<feature type="transmembrane region" description="Helical" evidence="1">
    <location>
        <begin position="181"/>
        <end position="200"/>
    </location>
</feature>
<reference evidence="2 3" key="1">
    <citation type="journal article" date="2003" name="Nature">
        <title>The genome of a motile marine Synechococcus.</title>
        <authorList>
            <person name="Palenik B."/>
            <person name="Brahamsha B."/>
            <person name="Larimer F."/>
            <person name="Land M."/>
            <person name="Hauser L."/>
            <person name="Chain P."/>
            <person name="Lamerdin J."/>
            <person name="Regala W."/>
            <person name="Allen E.A."/>
            <person name="McCarren J."/>
            <person name="Paulsen I."/>
            <person name="Dufresne A."/>
            <person name="Partensky F."/>
            <person name="Webb E."/>
            <person name="Waterbury J."/>
        </authorList>
    </citation>
    <scope>NUCLEOTIDE SEQUENCE [LARGE SCALE GENOMIC DNA]</scope>
    <source>
        <strain evidence="2 3">WH8102</strain>
    </source>
</reference>
<dbReference type="RefSeq" id="WP_011128550.1">
    <property type="nucleotide sequence ID" value="NC_005070.1"/>
</dbReference>
<dbReference type="eggNOG" id="ENOG502Z7M6">
    <property type="taxonomic scope" value="Bacteria"/>
</dbReference>
<evidence type="ECO:0000313" key="2">
    <source>
        <dbReference type="EMBL" id="CAE08203.1"/>
    </source>
</evidence>
<feature type="transmembrane region" description="Helical" evidence="1">
    <location>
        <begin position="90"/>
        <end position="108"/>
    </location>
</feature>
<feature type="transmembrane region" description="Helical" evidence="1">
    <location>
        <begin position="115"/>
        <end position="132"/>
    </location>
</feature>
<dbReference type="STRING" id="84588.SYNW1688"/>
<proteinExistence type="predicted"/>
<sequence>MTTIDWIWILHPALAVVLVYPLLGVVVRLAWQTRQRRLARVKHPVTVGRDHSDLGRWLAAAVVLIVLVALTVVIGTKTTPAEFAGGGRRAAQLLMVLVGTVASLVALLRCKAAPLRLAFSLITWIGVLSLGAQPEVWRLSDNPFSAAFWQSHYWSGVGVTGLMLFSLGAKPEILKNQRLRRLHITASVLAAVLFLGQAISGSRDLLEIPLSWQKPAVYSCDFAARECPSVPV</sequence>
<dbReference type="AlphaFoldDB" id="Q7U5L5"/>
<dbReference type="KEGG" id="syw:SYNW1688"/>
<dbReference type="EMBL" id="BX569693">
    <property type="protein sequence ID" value="CAE08203.1"/>
    <property type="molecule type" value="Genomic_DNA"/>
</dbReference>
<keyword evidence="1" id="KW-1133">Transmembrane helix</keyword>
<dbReference type="InterPro" id="IPR025067">
    <property type="entry name" value="DUF4079"/>
</dbReference>
<keyword evidence="1" id="KW-0812">Transmembrane</keyword>
<keyword evidence="1" id="KW-0472">Membrane</keyword>
<feature type="transmembrane region" description="Helical" evidence="1">
    <location>
        <begin position="152"/>
        <end position="169"/>
    </location>
</feature>
<gene>
    <name evidence="2" type="ordered locus">SYNW1688</name>
</gene>
<accession>Q7U5L5</accession>
<organism evidence="2 3">
    <name type="scientific">Parasynechococcus marenigrum (strain WH8102)</name>
    <dbReference type="NCBI Taxonomy" id="84588"/>
    <lineage>
        <taxon>Bacteria</taxon>
        <taxon>Bacillati</taxon>
        <taxon>Cyanobacteriota</taxon>
        <taxon>Cyanophyceae</taxon>
        <taxon>Synechococcales</taxon>
        <taxon>Prochlorococcaceae</taxon>
        <taxon>Parasynechococcus</taxon>
        <taxon>Parasynechococcus marenigrum</taxon>
    </lineage>
</organism>
<evidence type="ECO:0000256" key="1">
    <source>
        <dbReference type="SAM" id="Phobius"/>
    </source>
</evidence>
<feature type="transmembrane region" description="Helical" evidence="1">
    <location>
        <begin position="6"/>
        <end position="31"/>
    </location>
</feature>
<keyword evidence="3" id="KW-1185">Reference proteome</keyword>
<dbReference type="HOGENOM" id="CLU_103369_0_0_3"/>
<protein>
    <recommendedName>
        <fullName evidence="4">DUF4079 domain-containing protein</fullName>
    </recommendedName>
</protein>
<evidence type="ECO:0000313" key="3">
    <source>
        <dbReference type="Proteomes" id="UP000001422"/>
    </source>
</evidence>
<evidence type="ECO:0008006" key="4">
    <source>
        <dbReference type="Google" id="ProtNLM"/>
    </source>
</evidence>
<dbReference type="Pfam" id="PF13301">
    <property type="entry name" value="DUF4079"/>
    <property type="match status" value="1"/>
</dbReference>
<name>Q7U5L5_PARMW</name>
<feature type="transmembrane region" description="Helical" evidence="1">
    <location>
        <begin position="57"/>
        <end position="78"/>
    </location>
</feature>